<keyword evidence="1" id="KW-0472">Membrane</keyword>
<dbReference type="RefSeq" id="WP_256416442.1">
    <property type="nucleotide sequence ID" value="NZ_JANHDL010000001.1"/>
</dbReference>
<feature type="transmembrane region" description="Helical" evidence="1">
    <location>
        <begin position="62"/>
        <end position="80"/>
    </location>
</feature>
<feature type="transmembrane region" description="Helical" evidence="1">
    <location>
        <begin position="92"/>
        <end position="113"/>
    </location>
</feature>
<comment type="caution">
    <text evidence="2">The sequence shown here is derived from an EMBL/GenBank/DDBJ whole genome shotgun (WGS) entry which is preliminary data.</text>
</comment>
<feature type="transmembrane region" description="Helical" evidence="1">
    <location>
        <begin position="36"/>
        <end position="55"/>
    </location>
</feature>
<evidence type="ECO:0000313" key="2">
    <source>
        <dbReference type="EMBL" id="MFD1570811.1"/>
    </source>
</evidence>
<accession>A0ABD6C0G5</accession>
<keyword evidence="3" id="KW-1185">Reference proteome</keyword>
<sequence length="122" mass="12733">MNRERTIRALPRVLAALTLLVPFAAALPDVEPLSTTAILLGPLVLVAAVLARAAVTHEPVDIILAAVTVPCILAVAYALYEHLALTPGVVWGSLFVSLATAILVFAVLADATIKRLTGTQMA</sequence>
<dbReference type="Proteomes" id="UP001597185">
    <property type="component" value="Unassembled WGS sequence"/>
</dbReference>
<keyword evidence="1" id="KW-1133">Transmembrane helix</keyword>
<reference evidence="2 3" key="1">
    <citation type="journal article" date="2019" name="Int. J. Syst. Evol. Microbiol.">
        <title>The Global Catalogue of Microorganisms (GCM) 10K type strain sequencing project: providing services to taxonomists for standard genome sequencing and annotation.</title>
        <authorList>
            <consortium name="The Broad Institute Genomics Platform"/>
            <consortium name="The Broad Institute Genome Sequencing Center for Infectious Disease"/>
            <person name="Wu L."/>
            <person name="Ma J."/>
        </authorList>
    </citation>
    <scope>NUCLEOTIDE SEQUENCE [LARGE SCALE GENOMIC DNA]</scope>
    <source>
        <strain evidence="2 3">CGMCC 1.12689</strain>
    </source>
</reference>
<dbReference type="EMBL" id="JBHUDB010000005">
    <property type="protein sequence ID" value="MFD1570811.1"/>
    <property type="molecule type" value="Genomic_DNA"/>
</dbReference>
<evidence type="ECO:0000313" key="3">
    <source>
        <dbReference type="Proteomes" id="UP001597185"/>
    </source>
</evidence>
<dbReference type="AlphaFoldDB" id="A0ABD6C0G5"/>
<proteinExistence type="predicted"/>
<name>A0ABD6C0G5_9EURY</name>
<gene>
    <name evidence="2" type="ORF">ACFR9T_09455</name>
</gene>
<evidence type="ECO:0008006" key="4">
    <source>
        <dbReference type="Google" id="ProtNLM"/>
    </source>
</evidence>
<protein>
    <recommendedName>
        <fullName evidence="4">Holin</fullName>
    </recommendedName>
</protein>
<organism evidence="2 3">
    <name type="scientific">Halorubrum laminariae</name>
    <dbReference type="NCBI Taxonomy" id="1433523"/>
    <lineage>
        <taxon>Archaea</taxon>
        <taxon>Methanobacteriati</taxon>
        <taxon>Methanobacteriota</taxon>
        <taxon>Stenosarchaea group</taxon>
        <taxon>Halobacteria</taxon>
        <taxon>Halobacteriales</taxon>
        <taxon>Haloferacaceae</taxon>
        <taxon>Halorubrum</taxon>
    </lineage>
</organism>
<evidence type="ECO:0000256" key="1">
    <source>
        <dbReference type="SAM" id="Phobius"/>
    </source>
</evidence>
<keyword evidence="1" id="KW-0812">Transmembrane</keyword>